<accession>A0ABD1SUS6</accession>
<sequence length="103" mass="11804">METVNSDGGRKRAMGKSGVGRKMGSEERLFGVLLYRDIEIYDWAHRSVISDGQCRKEPSEMEEGRFRTTGENGTRLVRKWASDLFGPAHLNEIKCPWLAWMLN</sequence>
<evidence type="ECO:0000313" key="1">
    <source>
        <dbReference type="EMBL" id="KAL2504471.1"/>
    </source>
</evidence>
<protein>
    <submittedName>
        <fullName evidence="1">Uncharacterized protein</fullName>
    </submittedName>
</protein>
<dbReference type="AlphaFoldDB" id="A0ABD1SUS6"/>
<dbReference type="EMBL" id="JBFOLK010000006">
    <property type="protein sequence ID" value="KAL2504471.1"/>
    <property type="molecule type" value="Genomic_DNA"/>
</dbReference>
<reference evidence="2" key="1">
    <citation type="submission" date="2024-07" db="EMBL/GenBank/DDBJ databases">
        <title>Two chromosome-level genome assemblies of Korean endemic species Abeliophyllum distichum and Forsythia ovata (Oleaceae).</title>
        <authorList>
            <person name="Jang H."/>
        </authorList>
    </citation>
    <scope>NUCLEOTIDE SEQUENCE [LARGE SCALE GENOMIC DNA]</scope>
</reference>
<gene>
    <name evidence="1" type="ORF">Adt_20092</name>
</gene>
<dbReference type="Proteomes" id="UP001604336">
    <property type="component" value="Unassembled WGS sequence"/>
</dbReference>
<keyword evidence="2" id="KW-1185">Reference proteome</keyword>
<organism evidence="1 2">
    <name type="scientific">Abeliophyllum distichum</name>
    <dbReference type="NCBI Taxonomy" id="126358"/>
    <lineage>
        <taxon>Eukaryota</taxon>
        <taxon>Viridiplantae</taxon>
        <taxon>Streptophyta</taxon>
        <taxon>Embryophyta</taxon>
        <taxon>Tracheophyta</taxon>
        <taxon>Spermatophyta</taxon>
        <taxon>Magnoliopsida</taxon>
        <taxon>eudicotyledons</taxon>
        <taxon>Gunneridae</taxon>
        <taxon>Pentapetalae</taxon>
        <taxon>asterids</taxon>
        <taxon>lamiids</taxon>
        <taxon>Lamiales</taxon>
        <taxon>Oleaceae</taxon>
        <taxon>Forsythieae</taxon>
        <taxon>Abeliophyllum</taxon>
    </lineage>
</organism>
<name>A0ABD1SUS6_9LAMI</name>
<proteinExistence type="predicted"/>
<evidence type="ECO:0000313" key="2">
    <source>
        <dbReference type="Proteomes" id="UP001604336"/>
    </source>
</evidence>
<comment type="caution">
    <text evidence="1">The sequence shown here is derived from an EMBL/GenBank/DDBJ whole genome shotgun (WGS) entry which is preliminary data.</text>
</comment>